<dbReference type="PANTHER" id="PTHR42957">
    <property type="entry name" value="HELICASE MJ1565-RELATED"/>
    <property type="match status" value="1"/>
</dbReference>
<comment type="caution">
    <text evidence="2">The sequence shown here is derived from an EMBL/GenBank/DDBJ whole genome shotgun (WGS) entry which is preliminary data.</text>
</comment>
<organism evidence="2 3">
    <name type="scientific">Roseococcus pinisoli</name>
    <dbReference type="NCBI Taxonomy" id="2835040"/>
    <lineage>
        <taxon>Bacteria</taxon>
        <taxon>Pseudomonadati</taxon>
        <taxon>Pseudomonadota</taxon>
        <taxon>Alphaproteobacteria</taxon>
        <taxon>Acetobacterales</taxon>
        <taxon>Roseomonadaceae</taxon>
        <taxon>Roseococcus</taxon>
    </lineage>
</organism>
<dbReference type="SMART" id="SM00382">
    <property type="entry name" value="AAA"/>
    <property type="match status" value="1"/>
</dbReference>
<dbReference type="InterPro" id="IPR003593">
    <property type="entry name" value="AAA+_ATPase"/>
</dbReference>
<dbReference type="InterPro" id="IPR002789">
    <property type="entry name" value="HerA_central"/>
</dbReference>
<keyword evidence="3" id="KW-1185">Reference proteome</keyword>
<feature type="domain" description="AAA+ ATPase" evidence="1">
    <location>
        <begin position="24"/>
        <end position="337"/>
    </location>
</feature>
<dbReference type="EMBL" id="JAHCDA010000001">
    <property type="protein sequence ID" value="MBS7810309.1"/>
    <property type="molecule type" value="Genomic_DNA"/>
</dbReference>
<gene>
    <name evidence="2" type="ORF">KHU32_05125</name>
</gene>
<dbReference type="Pfam" id="PF01935">
    <property type="entry name" value="DUF87"/>
    <property type="match status" value="1"/>
</dbReference>
<sequence>MTIGIEMGQTRQGAAATLDLEELIATRLLVQGNSGSGKSHLLRRLLEQSAPWVQQVVIDPEGDFVTLADRFGHLVIDAADHSEPTLIRAADRARRHRVSVVLNLDSVEVEAQLRSAAAFLNGLFDVERDAWNPVMVVVDEAQLFAPAMAGEASDEARRASLGAMTNLMCRGRKRGLAGVIATQRLAKLAKNVAAEASNFMMGRTFLDIDMARAADLLGMERRQAESFRDLERGHFVALGPALSRRPVAIRIGAVETQTRSAGPQLLAPPMPASSEEARELILEGPEPEALRPAPRRAPRPPPPDILMQLAQFRPALAPQAAAPEPPTAEELELRNARIAATLHQIMADEEAAFRSTGVLYQDFLVRLRIQEIDGPPDLPGFRRLLATARAGIAPEVAEGEAWQTAVARAEALPEDAQGVYLLLARAALDGLPCPSDATIARAYGTRSAGRARRLLTWLEERKAIVLRSERGGKRSVAMVGLGWETTAGDPDGPDAG</sequence>
<dbReference type="InterPro" id="IPR008571">
    <property type="entry name" value="HerA-like"/>
</dbReference>
<accession>A0ABS5Q9V8</accession>
<protein>
    <submittedName>
        <fullName evidence="2">ATP-binding protein</fullName>
    </submittedName>
</protein>
<dbReference type="RefSeq" id="WP_213668936.1">
    <property type="nucleotide sequence ID" value="NZ_JAHCDA010000001.1"/>
</dbReference>
<dbReference type="InterPro" id="IPR014588">
    <property type="entry name" value="ATPase_Atu1862_pred"/>
</dbReference>
<evidence type="ECO:0000313" key="2">
    <source>
        <dbReference type="EMBL" id="MBS7810309.1"/>
    </source>
</evidence>
<evidence type="ECO:0000259" key="1">
    <source>
        <dbReference type="SMART" id="SM00382"/>
    </source>
</evidence>
<reference evidence="2 3" key="1">
    <citation type="submission" date="2021-05" db="EMBL/GenBank/DDBJ databases">
        <title>Roseococcus sp. XZZS9, whole genome shotgun sequencing project.</title>
        <authorList>
            <person name="Zhao G."/>
            <person name="Shen L."/>
        </authorList>
    </citation>
    <scope>NUCLEOTIDE SEQUENCE [LARGE SCALE GENOMIC DNA]</scope>
    <source>
        <strain evidence="2 3">XZZS9</strain>
    </source>
</reference>
<dbReference type="SUPFAM" id="SSF52540">
    <property type="entry name" value="P-loop containing nucleoside triphosphate hydrolases"/>
    <property type="match status" value="1"/>
</dbReference>
<name>A0ABS5Q9V8_9PROT</name>
<dbReference type="CDD" id="cd01127">
    <property type="entry name" value="TrwB_TraG_TraD_VirD4"/>
    <property type="match status" value="1"/>
</dbReference>
<proteinExistence type="predicted"/>
<dbReference type="Proteomes" id="UP000766336">
    <property type="component" value="Unassembled WGS sequence"/>
</dbReference>
<dbReference type="PIRSF" id="PIRSF034081">
    <property type="entry name" value="ATPase_Atu1862"/>
    <property type="match status" value="1"/>
</dbReference>
<dbReference type="PANTHER" id="PTHR42957:SF1">
    <property type="entry name" value="HELICASE MJ1565-RELATED"/>
    <property type="match status" value="1"/>
</dbReference>
<dbReference type="InterPro" id="IPR027417">
    <property type="entry name" value="P-loop_NTPase"/>
</dbReference>
<keyword evidence="2" id="KW-0067">ATP-binding</keyword>
<dbReference type="GO" id="GO:0005524">
    <property type="term" value="F:ATP binding"/>
    <property type="evidence" value="ECO:0007669"/>
    <property type="project" value="UniProtKB-KW"/>
</dbReference>
<keyword evidence="2" id="KW-0547">Nucleotide-binding</keyword>
<dbReference type="Gene3D" id="3.40.50.300">
    <property type="entry name" value="P-loop containing nucleotide triphosphate hydrolases"/>
    <property type="match status" value="1"/>
</dbReference>
<evidence type="ECO:0000313" key="3">
    <source>
        <dbReference type="Proteomes" id="UP000766336"/>
    </source>
</evidence>